<dbReference type="HOGENOM" id="CLU_1864089_0_0_11"/>
<dbReference type="PANTHER" id="PTHR35400:SF3">
    <property type="entry name" value="SLL1072 PROTEIN"/>
    <property type="match status" value="1"/>
</dbReference>
<evidence type="ECO:0000259" key="2">
    <source>
        <dbReference type="Pfam" id="PF05685"/>
    </source>
</evidence>
<evidence type="ECO:0000256" key="1">
    <source>
        <dbReference type="SAM" id="MobiDB-lite"/>
    </source>
</evidence>
<dbReference type="InterPro" id="IPR012296">
    <property type="entry name" value="Nuclease_put_TT1808"/>
</dbReference>
<gene>
    <name evidence="3" type="ORF">SSQG_03534</name>
</gene>
<dbReference type="AlphaFoldDB" id="D9XIS5"/>
<dbReference type="CDD" id="cd06260">
    <property type="entry name" value="DUF820-like"/>
    <property type="match status" value="1"/>
</dbReference>
<dbReference type="PANTHER" id="PTHR35400">
    <property type="entry name" value="SLR1083 PROTEIN"/>
    <property type="match status" value="1"/>
</dbReference>
<keyword evidence="4" id="KW-1185">Reference proteome</keyword>
<dbReference type="eggNOG" id="COG4636">
    <property type="taxonomic scope" value="Bacteria"/>
</dbReference>
<protein>
    <recommendedName>
        <fullName evidence="2">Putative restriction endonuclease domain-containing protein</fullName>
    </recommendedName>
</protein>
<feature type="region of interest" description="Disordered" evidence="1">
    <location>
        <begin position="29"/>
        <end position="69"/>
    </location>
</feature>
<dbReference type="EMBL" id="GG657757">
    <property type="protein sequence ID" value="EFL33016.1"/>
    <property type="molecule type" value="Genomic_DNA"/>
</dbReference>
<dbReference type="Gene3D" id="3.90.1570.10">
    <property type="entry name" value="tt1808, chain A"/>
    <property type="match status" value="1"/>
</dbReference>
<evidence type="ECO:0000313" key="3">
    <source>
        <dbReference type="EMBL" id="EFL33016.1"/>
    </source>
</evidence>
<evidence type="ECO:0000313" key="4">
    <source>
        <dbReference type="Proteomes" id="UP000004184"/>
    </source>
</evidence>
<reference evidence="4" key="1">
    <citation type="submission" date="2009-02" db="EMBL/GenBank/DDBJ databases">
        <title>Annotation of Streptomyces viridochromogenes strain DSM 40736.</title>
        <authorList>
            <consortium name="The Broad Institute Genome Sequencing Platform"/>
            <consortium name="Broad Institute Microbial Sequencing Center"/>
            <person name="Fischbach M."/>
            <person name="Godfrey P."/>
            <person name="Ward D."/>
            <person name="Young S."/>
            <person name="Zeng Q."/>
            <person name="Koehrsen M."/>
            <person name="Alvarado L."/>
            <person name="Berlin A.M."/>
            <person name="Bochicchio J."/>
            <person name="Borenstein D."/>
            <person name="Chapman S.B."/>
            <person name="Chen Z."/>
            <person name="Engels R."/>
            <person name="Freedman E."/>
            <person name="Gellesch M."/>
            <person name="Goldberg J."/>
            <person name="Griggs A."/>
            <person name="Gujja S."/>
            <person name="Heilman E.R."/>
            <person name="Heiman D.I."/>
            <person name="Hepburn T.A."/>
            <person name="Howarth C."/>
            <person name="Jen D."/>
            <person name="Larson L."/>
            <person name="Lewis B."/>
            <person name="Mehta T."/>
            <person name="Park D."/>
            <person name="Pearson M."/>
            <person name="Richards J."/>
            <person name="Roberts A."/>
            <person name="Saif S."/>
            <person name="Shea T.D."/>
            <person name="Shenoy N."/>
            <person name="Sisk P."/>
            <person name="Stolte C."/>
            <person name="Sykes S.N."/>
            <person name="Thomson T."/>
            <person name="Walk T."/>
            <person name="White J."/>
            <person name="Yandava C."/>
            <person name="Straight P."/>
            <person name="Clardy J."/>
            <person name="Hung D."/>
            <person name="Kolter R."/>
            <person name="Mekalanos J."/>
            <person name="Walker S."/>
            <person name="Walsh C.T."/>
            <person name="Wieland-Brown L.C."/>
            <person name="Haas B."/>
            <person name="Nusbaum C."/>
            <person name="Birren B."/>
        </authorList>
    </citation>
    <scope>NUCLEOTIDE SEQUENCE [LARGE SCALE GENOMIC DNA]</scope>
    <source>
        <strain evidence="4">DSM 40736 / JCM 4977 / BCRC 1201 / Tue 494</strain>
    </source>
</reference>
<feature type="compositionally biased region" description="Basic and acidic residues" evidence="1">
    <location>
        <begin position="58"/>
        <end position="69"/>
    </location>
</feature>
<dbReference type="Pfam" id="PF05685">
    <property type="entry name" value="Uma2"/>
    <property type="match status" value="1"/>
</dbReference>
<feature type="compositionally biased region" description="Low complexity" evidence="1">
    <location>
        <begin position="48"/>
        <end position="57"/>
    </location>
</feature>
<proteinExistence type="predicted"/>
<organism evidence="3 4">
    <name type="scientific">Streptomyces viridochromogenes (strain DSM 40736 / JCM 4977 / BCRC 1201 / Tue 494)</name>
    <dbReference type="NCBI Taxonomy" id="591159"/>
    <lineage>
        <taxon>Bacteria</taxon>
        <taxon>Bacillati</taxon>
        <taxon>Actinomycetota</taxon>
        <taxon>Actinomycetes</taxon>
        <taxon>Kitasatosporales</taxon>
        <taxon>Streptomycetaceae</taxon>
        <taxon>Streptomyces</taxon>
    </lineage>
</organism>
<dbReference type="InterPro" id="IPR011335">
    <property type="entry name" value="Restrct_endonuc-II-like"/>
</dbReference>
<sequence length="137" mass="15064">MTRPACHGQLQTSNVRAQATAPARCANTCGGLPTRSRNVDPMDDTNFSAASPSAHPMASHDRDTDQRDRIDKPIGYAEAEIPVYLLIDRDNNTITVYSEPKDGRYQQVSPHPWGATVELPAPVNITLDTEKLKDYAD</sequence>
<name>D9XIS5_STRVT</name>
<feature type="domain" description="Putative restriction endonuclease" evidence="2">
    <location>
        <begin position="64"/>
        <end position="128"/>
    </location>
</feature>
<dbReference type="STRING" id="591159.SSQG_03534"/>
<accession>D9XIS5</accession>
<dbReference type="SUPFAM" id="SSF52980">
    <property type="entry name" value="Restriction endonuclease-like"/>
    <property type="match status" value="1"/>
</dbReference>
<dbReference type="Proteomes" id="UP000004184">
    <property type="component" value="Unassembled WGS sequence"/>
</dbReference>
<dbReference type="InterPro" id="IPR008538">
    <property type="entry name" value="Uma2"/>
</dbReference>